<dbReference type="KEGG" id="vta:B0530"/>
<organism evidence="1 2">
    <name type="scientific">Vibrio tapetis subsp. tapetis</name>
    <dbReference type="NCBI Taxonomy" id="1671868"/>
    <lineage>
        <taxon>Bacteria</taxon>
        <taxon>Pseudomonadati</taxon>
        <taxon>Pseudomonadota</taxon>
        <taxon>Gammaproteobacteria</taxon>
        <taxon>Vibrionales</taxon>
        <taxon>Vibrionaceae</taxon>
        <taxon>Vibrio</taxon>
    </lineage>
</organism>
<protein>
    <submittedName>
        <fullName evidence="1">Uncharacterized protein</fullName>
    </submittedName>
</protein>
<dbReference type="SUPFAM" id="SSF53850">
    <property type="entry name" value="Periplasmic binding protein-like II"/>
    <property type="match status" value="1"/>
</dbReference>
<proteinExistence type="predicted"/>
<dbReference type="AlphaFoldDB" id="A0A2N8ZJR2"/>
<evidence type="ECO:0000313" key="1">
    <source>
        <dbReference type="EMBL" id="SON52141.1"/>
    </source>
</evidence>
<gene>
    <name evidence="1" type="ORF">VTAP4600_B0530</name>
</gene>
<name>A0A2N8ZJR2_9VIBR</name>
<accession>A0A2N8ZJR2</accession>
<dbReference type="OrthoDB" id="5453932at2"/>
<keyword evidence="2" id="KW-1185">Reference proteome</keyword>
<dbReference type="Gene3D" id="3.40.190.10">
    <property type="entry name" value="Periplasmic binding protein-like II"/>
    <property type="match status" value="2"/>
</dbReference>
<reference evidence="1 2" key="1">
    <citation type="submission" date="2017-10" db="EMBL/GenBank/DDBJ databases">
        <authorList>
            <person name="Banno H."/>
            <person name="Chua N.-H."/>
        </authorList>
    </citation>
    <scope>NUCLEOTIDE SEQUENCE [LARGE SCALE GENOMIC DNA]</scope>
    <source>
        <strain evidence="1">Vibrio tapetis CECT4600</strain>
    </source>
</reference>
<sequence length="259" mass="29479">MIRAVFPKPWLLTLSLLAPSLLTPRLLMHGLLVGISILWSITLAAQPNVGPARLLLTTQDWPPYQEYKEEKMQGLALNKVKCALGKMGQPYQITMTDWADAQLRVQNGAYHGFFSASQTEERNEYAQLSAAISQQKLNWYFGSGVPTTLDELSKLNLKFSAKFGSSKWFWLKRNGYNVVKQPRDAKVLLRLLKQREIDVILENELVFQRALTAASLPTDYFKHKQNAIQEMGVYFSHQFLKQYSGFLESFNAAIAKCEV</sequence>
<dbReference type="EMBL" id="LT960612">
    <property type="protein sequence ID" value="SON52141.1"/>
    <property type="molecule type" value="Genomic_DNA"/>
</dbReference>
<evidence type="ECO:0000313" key="2">
    <source>
        <dbReference type="Proteomes" id="UP000235828"/>
    </source>
</evidence>
<dbReference type="Proteomes" id="UP000235828">
    <property type="component" value="Chromosome B"/>
</dbReference>